<organism evidence="1 2">
    <name type="scientific">Vreelandella janggokensis</name>
    <dbReference type="NCBI Taxonomy" id="370767"/>
    <lineage>
        <taxon>Bacteria</taxon>
        <taxon>Pseudomonadati</taxon>
        <taxon>Pseudomonadota</taxon>
        <taxon>Gammaproteobacteria</taxon>
        <taxon>Oceanospirillales</taxon>
        <taxon>Halomonadaceae</taxon>
        <taxon>Vreelandella</taxon>
    </lineage>
</organism>
<evidence type="ECO:0000313" key="1">
    <source>
        <dbReference type="EMBL" id="MCZ0926714.1"/>
    </source>
</evidence>
<proteinExistence type="predicted"/>
<dbReference type="EMBL" id="JAKNQU010000002">
    <property type="protein sequence ID" value="MCZ0926714.1"/>
    <property type="molecule type" value="Genomic_DNA"/>
</dbReference>
<keyword evidence="2" id="KW-1185">Reference proteome</keyword>
<dbReference type="RefSeq" id="WP_268901422.1">
    <property type="nucleotide sequence ID" value="NZ_JAKNQT010000001.1"/>
</dbReference>
<sequence length="57" mass="6138">MLIQTFISKAPIEPSMLQQLRSGSSATLSMIAGPRGDRMNLDISLISFTDANTRIAA</sequence>
<dbReference type="Proteomes" id="UP001321125">
    <property type="component" value="Unassembled WGS sequence"/>
</dbReference>
<dbReference type="Pfam" id="PF06776">
    <property type="entry name" value="IalB"/>
    <property type="match status" value="1"/>
</dbReference>
<dbReference type="InterPro" id="IPR010642">
    <property type="entry name" value="Invasion_prot_B"/>
</dbReference>
<reference evidence="1 2" key="1">
    <citation type="submission" date="2022-02" db="EMBL/GenBank/DDBJ databases">
        <title>Study of halophilic communities from a Mexican lake.</title>
        <authorList>
            <person name="Hernandez-Soto L.M."/>
            <person name="Martinez-Abarca F."/>
            <person name="Ramirez-Saad H.C."/>
            <person name="Aguirre-Garrido J.F."/>
        </authorList>
    </citation>
    <scope>NUCLEOTIDE SEQUENCE [LARGE SCALE GENOMIC DNA]</scope>
    <source>
        <strain evidence="1 2">Hjan13</strain>
    </source>
</reference>
<gene>
    <name evidence="1" type="ORF">L0635_06435</name>
</gene>
<evidence type="ECO:0000313" key="2">
    <source>
        <dbReference type="Proteomes" id="UP001321125"/>
    </source>
</evidence>
<name>A0ABT4ISS2_9GAMM</name>
<accession>A0ABT4ISS2</accession>
<protein>
    <submittedName>
        <fullName evidence="1">Invasion associated locus B family protein</fullName>
    </submittedName>
</protein>
<comment type="caution">
    <text evidence="1">The sequence shown here is derived from an EMBL/GenBank/DDBJ whole genome shotgun (WGS) entry which is preliminary data.</text>
</comment>